<feature type="region of interest" description="Disordered" evidence="6">
    <location>
        <begin position="1"/>
        <end position="29"/>
    </location>
</feature>
<name>A0A7V2WL47_9BACT</name>
<evidence type="ECO:0000313" key="9">
    <source>
        <dbReference type="EMBL" id="HFC03328.1"/>
    </source>
</evidence>
<accession>A0A7V2WL47</accession>
<evidence type="ECO:0000256" key="5">
    <source>
        <dbReference type="ARBA" id="ARBA00023136"/>
    </source>
</evidence>
<feature type="transmembrane region" description="Helical" evidence="7">
    <location>
        <begin position="73"/>
        <end position="92"/>
    </location>
</feature>
<dbReference type="GO" id="GO:0005886">
    <property type="term" value="C:plasma membrane"/>
    <property type="evidence" value="ECO:0007669"/>
    <property type="project" value="UniProtKB-SubCell"/>
</dbReference>
<feature type="compositionally biased region" description="Basic and acidic residues" evidence="6">
    <location>
        <begin position="1"/>
        <end position="19"/>
    </location>
</feature>
<feature type="domain" description="RDD" evidence="8">
    <location>
        <begin position="33"/>
        <end position="153"/>
    </location>
</feature>
<keyword evidence="2" id="KW-1003">Cell membrane</keyword>
<keyword evidence="5 7" id="KW-0472">Membrane</keyword>
<dbReference type="EMBL" id="DRNO01000035">
    <property type="protein sequence ID" value="HFC03328.1"/>
    <property type="molecule type" value="Genomic_DNA"/>
</dbReference>
<evidence type="ECO:0000256" key="1">
    <source>
        <dbReference type="ARBA" id="ARBA00004651"/>
    </source>
</evidence>
<evidence type="ECO:0000256" key="3">
    <source>
        <dbReference type="ARBA" id="ARBA00022692"/>
    </source>
</evidence>
<protein>
    <submittedName>
        <fullName evidence="9">RDD family protein</fullName>
    </submittedName>
</protein>
<comment type="subcellular location">
    <subcellularLocation>
        <location evidence="1">Cell membrane</location>
        <topology evidence="1">Multi-pass membrane protein</topology>
    </subcellularLocation>
</comment>
<dbReference type="InterPro" id="IPR051791">
    <property type="entry name" value="Pra-immunoreactive"/>
</dbReference>
<comment type="caution">
    <text evidence="9">The sequence shown here is derived from an EMBL/GenBank/DDBJ whole genome shotgun (WGS) entry which is preliminary data.</text>
</comment>
<dbReference type="AlphaFoldDB" id="A0A7V2WL47"/>
<keyword evidence="3 7" id="KW-0812">Transmembrane</keyword>
<evidence type="ECO:0000256" key="4">
    <source>
        <dbReference type="ARBA" id="ARBA00022989"/>
    </source>
</evidence>
<dbReference type="Pfam" id="PF06271">
    <property type="entry name" value="RDD"/>
    <property type="match status" value="1"/>
</dbReference>
<organism evidence="9">
    <name type="scientific">Nitratifractor salsuginis</name>
    <dbReference type="NCBI Taxonomy" id="269261"/>
    <lineage>
        <taxon>Bacteria</taxon>
        <taxon>Pseudomonadati</taxon>
        <taxon>Campylobacterota</taxon>
        <taxon>Epsilonproteobacteria</taxon>
        <taxon>Campylobacterales</taxon>
        <taxon>Sulfurovaceae</taxon>
        <taxon>Nitratifractor</taxon>
    </lineage>
</organism>
<evidence type="ECO:0000256" key="7">
    <source>
        <dbReference type="SAM" id="Phobius"/>
    </source>
</evidence>
<keyword evidence="4 7" id="KW-1133">Transmembrane helix</keyword>
<dbReference type="Proteomes" id="UP000885722">
    <property type="component" value="Unassembled WGS sequence"/>
</dbReference>
<dbReference type="InterPro" id="IPR010432">
    <property type="entry name" value="RDD"/>
</dbReference>
<gene>
    <name evidence="9" type="ORF">ENJ74_00515</name>
</gene>
<feature type="transmembrane region" description="Helical" evidence="7">
    <location>
        <begin position="41"/>
        <end position="61"/>
    </location>
</feature>
<evidence type="ECO:0000256" key="6">
    <source>
        <dbReference type="SAM" id="MobiDB-lite"/>
    </source>
</evidence>
<dbReference type="PANTHER" id="PTHR36115">
    <property type="entry name" value="PROLINE-RICH ANTIGEN HOMOLOG-RELATED"/>
    <property type="match status" value="1"/>
</dbReference>
<proteinExistence type="predicted"/>
<evidence type="ECO:0000256" key="2">
    <source>
        <dbReference type="ARBA" id="ARBA00022475"/>
    </source>
</evidence>
<sequence length="164" mass="19080">MAKQRFRDVKQGRVRPAEPKKKRSVPTRTGLPATLGQRFKAFITDSFMILMPLMYIVFYLVFDGREGFAQHKLLGWLYILIPYILITALFLAKTGQTPGMRAYEIRTVDCHSGERPSVGGSLLRQILAVWDFFLFTWILQFFRRDHRSLHEILSGTCLIREPSR</sequence>
<reference evidence="9" key="1">
    <citation type="journal article" date="2020" name="mSystems">
        <title>Genome- and Community-Level Interaction Insights into Carbon Utilization and Element Cycling Functions of Hydrothermarchaeota in Hydrothermal Sediment.</title>
        <authorList>
            <person name="Zhou Z."/>
            <person name="Liu Y."/>
            <person name="Xu W."/>
            <person name="Pan J."/>
            <person name="Luo Z.H."/>
            <person name="Li M."/>
        </authorList>
    </citation>
    <scope>NUCLEOTIDE SEQUENCE [LARGE SCALE GENOMIC DNA]</scope>
    <source>
        <strain evidence="9">HyVt-513</strain>
    </source>
</reference>
<evidence type="ECO:0000259" key="8">
    <source>
        <dbReference type="Pfam" id="PF06271"/>
    </source>
</evidence>